<evidence type="ECO:0000259" key="4">
    <source>
        <dbReference type="Pfam" id="PF00561"/>
    </source>
</evidence>
<dbReference type="AlphaFoldDB" id="A0A4U1BAU8"/>
<dbReference type="OrthoDB" id="9808398at2"/>
<keyword evidence="6" id="KW-1185">Reference proteome</keyword>
<comment type="caution">
    <text evidence="5">The sequence shown here is derived from an EMBL/GenBank/DDBJ whole genome shotgun (WGS) entry which is preliminary data.</text>
</comment>
<comment type="catalytic activity">
    <reaction evidence="3">
        <text>5-enolpyruvoyl-6-hydroxy-2-succinyl-cyclohex-3-ene-1-carboxylate = (1R,6R)-6-hydroxy-2-succinyl-cyclohexa-2,4-diene-1-carboxylate + pyruvate</text>
        <dbReference type="Rhea" id="RHEA:25597"/>
        <dbReference type="ChEBI" id="CHEBI:15361"/>
        <dbReference type="ChEBI" id="CHEBI:58689"/>
        <dbReference type="ChEBI" id="CHEBI:58818"/>
        <dbReference type="EC" id="4.2.99.20"/>
    </reaction>
</comment>
<comment type="pathway">
    <text evidence="3">Quinol/quinone metabolism; 1,4-dihydroxy-2-naphthoate biosynthesis; 1,4-dihydroxy-2-naphthoate from chorismate: step 3/7.</text>
</comment>
<dbReference type="InterPro" id="IPR022485">
    <property type="entry name" value="SHCHC_synthase_MenH"/>
</dbReference>
<evidence type="ECO:0000313" key="5">
    <source>
        <dbReference type="EMBL" id="TKB47929.1"/>
    </source>
</evidence>
<feature type="domain" description="AB hydrolase-1" evidence="4">
    <location>
        <begin position="8"/>
        <end position="206"/>
    </location>
</feature>
<gene>
    <name evidence="3 5" type="primary">menH</name>
    <name evidence="5" type="ORF">FCL40_14395</name>
</gene>
<evidence type="ECO:0000256" key="2">
    <source>
        <dbReference type="ARBA" id="ARBA00023239"/>
    </source>
</evidence>
<dbReference type="HAMAP" id="MF_01660">
    <property type="entry name" value="MenH"/>
    <property type="match status" value="1"/>
</dbReference>
<dbReference type="GO" id="GO:0009234">
    <property type="term" value="P:menaquinone biosynthetic process"/>
    <property type="evidence" value="ECO:0007669"/>
    <property type="project" value="UniProtKB-UniRule"/>
</dbReference>
<accession>A0A4U1BAU8</accession>
<name>A0A4U1BAU8_9GAMM</name>
<comment type="pathway">
    <text evidence="3">Quinol/quinone metabolism; menaquinone biosynthesis.</text>
</comment>
<dbReference type="GO" id="GO:0070205">
    <property type="term" value="F:2-succinyl-6-hydroxy-2,4-cyclohexadiene-1-carboxylate synthase activity"/>
    <property type="evidence" value="ECO:0007669"/>
    <property type="project" value="UniProtKB-UniRule"/>
</dbReference>
<dbReference type="UniPathway" id="UPA01057">
    <property type="reaction ID" value="UER00900"/>
</dbReference>
<protein>
    <recommendedName>
        <fullName evidence="3">Putative 2-succinyl-6-hydroxy-2,4-cyclohexadiene-1-carboxylate synthase</fullName>
        <shortName evidence="3">SHCHC synthase</shortName>
        <ecNumber evidence="3">4.2.99.20</ecNumber>
    </recommendedName>
</protein>
<reference evidence="5 6" key="1">
    <citation type="submission" date="2019-04" db="EMBL/GenBank/DDBJ databases">
        <authorList>
            <person name="Hwang J.C."/>
        </authorList>
    </citation>
    <scope>NUCLEOTIDE SEQUENCE [LARGE SCALE GENOMIC DNA]</scope>
    <source>
        <strain evidence="5 6">IMCC35001</strain>
    </source>
</reference>
<dbReference type="Proteomes" id="UP000305674">
    <property type="component" value="Unassembled WGS sequence"/>
</dbReference>
<dbReference type="Gene3D" id="3.40.50.1820">
    <property type="entry name" value="alpha/beta hydrolase"/>
    <property type="match status" value="1"/>
</dbReference>
<dbReference type="RefSeq" id="WP_136854000.1">
    <property type="nucleotide sequence ID" value="NZ_SWCI01000011.1"/>
</dbReference>
<comment type="function">
    <text evidence="3">Catalyzes a proton abstraction reaction that results in 2,5-elimination of pyruvate from 2-succinyl-5-enolpyruvyl-6-hydroxy-3-cyclohexene-1-carboxylate (SEPHCHC) and the formation of 2-succinyl-6-hydroxy-2,4-cyclohexadiene-1-carboxylate (SHCHC).</text>
</comment>
<dbReference type="PANTHER" id="PTHR42916:SF1">
    <property type="entry name" value="PROTEIN PHYLLO, CHLOROPLASTIC"/>
    <property type="match status" value="1"/>
</dbReference>
<dbReference type="InterPro" id="IPR000073">
    <property type="entry name" value="AB_hydrolase_1"/>
</dbReference>
<keyword evidence="2 3" id="KW-0456">Lyase</keyword>
<dbReference type="EC" id="4.2.99.20" evidence="3"/>
<dbReference type="Pfam" id="PF00561">
    <property type="entry name" value="Abhydrolase_1"/>
    <property type="match status" value="1"/>
</dbReference>
<keyword evidence="1 3" id="KW-0474">Menaquinone biosynthesis</keyword>
<dbReference type="InterPro" id="IPR029058">
    <property type="entry name" value="AB_hydrolase_fold"/>
</dbReference>
<sequence>MCPSADRPTLVLLHGFLGSAEDWQPVLPALQRHFHCLALDLPGHGDNRTPLTRGPGFDEVCQQLEARLPRGRFHLLGYSLGGRIALHLAQRNPGHLLSLTLESAHPGLTSQQERQARRQADARWQRLLQHHSLAEFLRQWYRQPVFADLTDQARQRMIDARLGNDPDALGALYHNTGLGWQQDQRAMLAELTVPTHYLCGRADTKFLTLGQELKRQGLVDGLHHFDCGHNVHRACPGPFADTLIQTLIS</sequence>
<dbReference type="PANTHER" id="PTHR42916">
    <property type="entry name" value="2-SUCCINYL-5-ENOLPYRUVYL-6-HYDROXY-3-CYCLOHEXENE-1-CARBOXYLATE SYNTHASE"/>
    <property type="match status" value="1"/>
</dbReference>
<evidence type="ECO:0000256" key="3">
    <source>
        <dbReference type="HAMAP-Rule" id="MF_01660"/>
    </source>
</evidence>
<evidence type="ECO:0000313" key="6">
    <source>
        <dbReference type="Proteomes" id="UP000305674"/>
    </source>
</evidence>
<comment type="subunit">
    <text evidence="3">Monomer.</text>
</comment>
<organism evidence="5 6">
    <name type="scientific">Ferrimonas sediminicola</name>
    <dbReference type="NCBI Taxonomy" id="2569538"/>
    <lineage>
        <taxon>Bacteria</taxon>
        <taxon>Pseudomonadati</taxon>
        <taxon>Pseudomonadota</taxon>
        <taxon>Gammaproteobacteria</taxon>
        <taxon>Alteromonadales</taxon>
        <taxon>Ferrimonadaceae</taxon>
        <taxon>Ferrimonas</taxon>
    </lineage>
</organism>
<proteinExistence type="inferred from homology"/>
<dbReference type="NCBIfam" id="TIGR03695">
    <property type="entry name" value="menH_SHCHC"/>
    <property type="match status" value="1"/>
</dbReference>
<dbReference type="EMBL" id="SWCI01000011">
    <property type="protein sequence ID" value="TKB47929.1"/>
    <property type="molecule type" value="Genomic_DNA"/>
</dbReference>
<comment type="similarity">
    <text evidence="3">Belongs to the AB hydrolase superfamily. MenH family.</text>
</comment>
<evidence type="ECO:0000256" key="1">
    <source>
        <dbReference type="ARBA" id="ARBA00022428"/>
    </source>
</evidence>
<dbReference type="SUPFAM" id="SSF53474">
    <property type="entry name" value="alpha/beta-Hydrolases"/>
    <property type="match status" value="1"/>
</dbReference>
<dbReference type="UniPathway" id="UPA00079"/>